<dbReference type="Pfam" id="PF02604">
    <property type="entry name" value="PhdYeFM_antitox"/>
    <property type="match status" value="1"/>
</dbReference>
<evidence type="ECO:0000256" key="2">
    <source>
        <dbReference type="RuleBase" id="RU362080"/>
    </source>
</evidence>
<comment type="caution">
    <text evidence="3">The sequence shown here is derived from an EMBL/GenBank/DDBJ whole genome shotgun (WGS) entry which is preliminary data.</text>
</comment>
<evidence type="ECO:0000256" key="1">
    <source>
        <dbReference type="ARBA" id="ARBA00009981"/>
    </source>
</evidence>
<protein>
    <recommendedName>
        <fullName evidence="2">Antitoxin</fullName>
    </recommendedName>
</protein>
<dbReference type="Gene3D" id="3.40.1620.10">
    <property type="entry name" value="YefM-like domain"/>
    <property type="match status" value="1"/>
</dbReference>
<proteinExistence type="inferred from homology"/>
<name>A0A6I2U8R5_9FIRM</name>
<gene>
    <name evidence="3" type="ORF">FYJ84_02720</name>
</gene>
<reference evidence="3 4" key="1">
    <citation type="submission" date="2019-08" db="EMBL/GenBank/DDBJ databases">
        <title>In-depth cultivation of the pig gut microbiome towards novel bacterial diversity and tailored functional studies.</title>
        <authorList>
            <person name="Wylensek D."/>
            <person name="Hitch T.C.A."/>
            <person name="Clavel T."/>
        </authorList>
    </citation>
    <scope>NUCLEOTIDE SEQUENCE [LARGE SCALE GENOMIC DNA]</scope>
    <source>
        <strain evidence="3 4">WCA-693-APC-5D-A</strain>
    </source>
</reference>
<sequence length="80" mass="9008">MQVMNATKFRENLFSIIENVGKYNEPLCITGKNSEAVLLSLEDYNNLIATMEINSNPALKRKIEEGLNTPLKECLSACSW</sequence>
<comment type="similarity">
    <text evidence="1 2">Belongs to the phD/YefM antitoxin family.</text>
</comment>
<dbReference type="EMBL" id="VUNR01000004">
    <property type="protein sequence ID" value="MSU07903.1"/>
    <property type="molecule type" value="Genomic_DNA"/>
</dbReference>
<dbReference type="RefSeq" id="WP_154405935.1">
    <property type="nucleotide sequence ID" value="NZ_VUNR01000004.1"/>
</dbReference>
<dbReference type="SUPFAM" id="SSF143120">
    <property type="entry name" value="YefM-like"/>
    <property type="match status" value="1"/>
</dbReference>
<dbReference type="InterPro" id="IPR006442">
    <property type="entry name" value="Antitoxin_Phd/YefM"/>
</dbReference>
<evidence type="ECO:0000313" key="3">
    <source>
        <dbReference type="EMBL" id="MSU07903.1"/>
    </source>
</evidence>
<organism evidence="3 4">
    <name type="scientific">Anaerovibrio slackiae</name>
    <dbReference type="NCBI Taxonomy" id="2652309"/>
    <lineage>
        <taxon>Bacteria</taxon>
        <taxon>Bacillati</taxon>
        <taxon>Bacillota</taxon>
        <taxon>Negativicutes</taxon>
        <taxon>Selenomonadales</taxon>
        <taxon>Selenomonadaceae</taxon>
        <taxon>Anaerovibrio</taxon>
    </lineage>
</organism>
<dbReference type="AlphaFoldDB" id="A0A6I2U8R5"/>
<keyword evidence="4" id="KW-1185">Reference proteome</keyword>
<evidence type="ECO:0000313" key="4">
    <source>
        <dbReference type="Proteomes" id="UP000433181"/>
    </source>
</evidence>
<dbReference type="InterPro" id="IPR036165">
    <property type="entry name" value="YefM-like_sf"/>
</dbReference>
<dbReference type="GeneID" id="96777816"/>
<comment type="function">
    <text evidence="2">Antitoxin component of a type II toxin-antitoxin (TA) system.</text>
</comment>
<accession>A0A6I2U8R5</accession>
<dbReference type="Proteomes" id="UP000433181">
    <property type="component" value="Unassembled WGS sequence"/>
</dbReference>